<dbReference type="Proteomes" id="UP000270795">
    <property type="component" value="Unassembled WGS sequence"/>
</dbReference>
<name>A0A3M5ZM17_PSESS</name>
<proteinExistence type="predicted"/>
<reference evidence="1 2" key="1">
    <citation type="submission" date="2018-08" db="EMBL/GenBank/DDBJ databases">
        <title>Recombination of ecologically and evolutionarily significant loci maintains genetic cohesion in the Pseudomonas syringae species complex.</title>
        <authorList>
            <person name="Dillon M."/>
            <person name="Thakur S."/>
            <person name="Almeida R.N.D."/>
            <person name="Weir B.S."/>
            <person name="Guttman D.S."/>
        </authorList>
    </citation>
    <scope>NUCLEOTIDE SEQUENCE [LARGE SCALE GENOMIC DNA]</scope>
    <source>
        <strain evidence="1 2">ICMP 11899</strain>
    </source>
</reference>
<sequence>MTLANVVSVPARMSIGSVASQMESMRIIAKGLEEKSHRRQHFQPASSLGWCRAGAVFQRRYSMMLDGSLPRPAAWVTE</sequence>
<accession>A0A3M5ZM17</accession>
<dbReference type="EMBL" id="RBUM01000524">
    <property type="protein sequence ID" value="RMV08127.1"/>
    <property type="molecule type" value="Genomic_DNA"/>
</dbReference>
<organism evidence="1 2">
    <name type="scientific">Pseudomonas savastanoi</name>
    <name type="common">Pseudomonas syringae pv. savastanoi</name>
    <dbReference type="NCBI Taxonomy" id="29438"/>
    <lineage>
        <taxon>Bacteria</taxon>
        <taxon>Pseudomonadati</taxon>
        <taxon>Pseudomonadota</taxon>
        <taxon>Gammaproteobacteria</taxon>
        <taxon>Pseudomonadales</taxon>
        <taxon>Pseudomonadaceae</taxon>
        <taxon>Pseudomonas</taxon>
    </lineage>
</organism>
<evidence type="ECO:0000313" key="1">
    <source>
        <dbReference type="EMBL" id="RMV08127.1"/>
    </source>
</evidence>
<evidence type="ECO:0000313" key="2">
    <source>
        <dbReference type="Proteomes" id="UP000270795"/>
    </source>
</evidence>
<comment type="caution">
    <text evidence="1">The sequence shown here is derived from an EMBL/GenBank/DDBJ whole genome shotgun (WGS) entry which is preliminary data.</text>
</comment>
<dbReference type="AlphaFoldDB" id="A0A3M5ZM17"/>
<gene>
    <name evidence="1" type="ORF">ALP17_110957</name>
</gene>
<protein>
    <submittedName>
        <fullName evidence="1">Uncharacterized protein</fullName>
    </submittedName>
</protein>